<proteinExistence type="predicted"/>
<gene>
    <name evidence="1" type="ORF">A7J57_05705</name>
</gene>
<dbReference type="AlphaFoldDB" id="A0A176X9D9"/>
<comment type="caution">
    <text evidence="1">The sequence shown here is derived from an EMBL/GenBank/DDBJ whole genome shotgun (WGS) entry which is preliminary data.</text>
</comment>
<dbReference type="Proteomes" id="UP000077098">
    <property type="component" value="Unassembled WGS sequence"/>
</dbReference>
<dbReference type="EMBL" id="LXPS01000022">
    <property type="protein sequence ID" value="OAE43745.1"/>
    <property type="molecule type" value="Genomic_DNA"/>
</dbReference>
<sequence length="151" mass="16905">MLVSDGTATDKDWKDYRWAVVAATSCSAGPICISARAKWDWKRPQWVEFSAVPSSKGLEAKIRLINEDRKDDDNVCITVLFLSSDGSALSILHKNLHSLPQAVRSETVDIALRASLLRRITSIALGTKQCRRGPHEDDDVYRRAKARLKAR</sequence>
<protein>
    <submittedName>
        <fullName evidence="1">Uncharacterized protein</fullName>
    </submittedName>
</protein>
<name>A0A176X9D9_AGRTU</name>
<evidence type="ECO:0000313" key="1">
    <source>
        <dbReference type="EMBL" id="OAE43745.1"/>
    </source>
</evidence>
<accession>A0A176X9D9</accession>
<organism evidence="1 2">
    <name type="scientific">Agrobacterium tumefaciens</name>
    <dbReference type="NCBI Taxonomy" id="358"/>
    <lineage>
        <taxon>Bacteria</taxon>
        <taxon>Pseudomonadati</taxon>
        <taxon>Pseudomonadota</taxon>
        <taxon>Alphaproteobacteria</taxon>
        <taxon>Hyphomicrobiales</taxon>
        <taxon>Rhizobiaceae</taxon>
        <taxon>Rhizobium/Agrobacterium group</taxon>
        <taxon>Agrobacterium</taxon>
        <taxon>Agrobacterium tumefaciens complex</taxon>
    </lineage>
</organism>
<evidence type="ECO:0000313" key="2">
    <source>
        <dbReference type="Proteomes" id="UP000077098"/>
    </source>
</evidence>
<reference evidence="1 2" key="1">
    <citation type="submission" date="2016-05" db="EMBL/GenBank/DDBJ databases">
        <authorList>
            <person name="Lavstsen T."/>
            <person name="Jespersen J.S."/>
        </authorList>
    </citation>
    <scope>NUCLEOTIDE SEQUENCE [LARGE SCALE GENOMIC DNA]</scope>
    <source>
        <strain evidence="1 2">KCJ1736</strain>
    </source>
</reference>